<dbReference type="KEGG" id="mhk:DFR87_02470"/>
<dbReference type="EMBL" id="CP029287">
    <property type="protein sequence ID" value="AWR98739.1"/>
    <property type="molecule type" value="Genomic_DNA"/>
</dbReference>
<dbReference type="Gene3D" id="3.30.300.20">
    <property type="match status" value="1"/>
</dbReference>
<dbReference type="RefSeq" id="WP_054836620.1">
    <property type="nucleotide sequence ID" value="NZ_BBBA01000007.1"/>
</dbReference>
<protein>
    <submittedName>
        <fullName evidence="1">Oxidoreductase</fullName>
    </submittedName>
</protein>
<dbReference type="OrthoDB" id="43722at2157"/>
<accession>A0A2U9IRS4</accession>
<reference evidence="2" key="3">
    <citation type="submission" date="2020-03" db="EMBL/GenBank/DDBJ databases">
        <title>Sequencing and Assembly of Multiple Reported Metal-Biooxidizing Members of the Extremely Thermoacidophilic Archaeal Family Sulfolobaceae.</title>
        <authorList>
            <person name="Counts J.A."/>
            <person name="Kelly R.M."/>
        </authorList>
    </citation>
    <scope>NUCLEOTIDE SEQUENCE [LARGE SCALE GENOMIC DNA]</scope>
    <source>
        <strain evidence="2">HO1-1</strain>
    </source>
</reference>
<dbReference type="AlphaFoldDB" id="A0A2U9IRS4"/>
<evidence type="ECO:0000313" key="1">
    <source>
        <dbReference type="EMBL" id="AWR98739.1"/>
    </source>
</evidence>
<sequence length="129" mass="14819">MDISIILFGNVENPLVQVGTSIRKIKEIYEESPLMAFLVSIPHCIFNSINSVLEKEGIGMKCRIRTRYFLDQSFLRTGIYKFSKISIEVIGFGCDYDELKEVVEKVKRECPIYLSFMDRMEVIPVLGGQ</sequence>
<dbReference type="GeneID" id="36834170"/>
<name>A0A2U9IRS4_9CREN</name>
<dbReference type="STRING" id="1293036.GCA_001315825_01472"/>
<dbReference type="InterPro" id="IPR015946">
    <property type="entry name" value="KH_dom-like_a/b"/>
</dbReference>
<dbReference type="InterPro" id="IPR036102">
    <property type="entry name" value="OsmC/Ohrsf"/>
</dbReference>
<dbReference type="InterPro" id="IPR003718">
    <property type="entry name" value="OsmC/Ohr_fam"/>
</dbReference>
<reference evidence="2" key="2">
    <citation type="submission" date="2020-03" db="EMBL/GenBank/DDBJ databases">
        <title>Complete Genome Sequences of Extremely Thermoacidophilic, Metal-Mobilizing Type-Strain Members of the Archaeal Family Sulfolobaceae: Acidianus brierleyi DSM-1651T, Acidianus sulfidivorans DSM-18786T, Metallosphaera hakonensis DSM-7519T, and Metallosphaera prunae DSM-10039T.</title>
        <authorList>
            <person name="Counts J.A."/>
            <person name="Kelly R.M."/>
        </authorList>
    </citation>
    <scope>NUCLEOTIDE SEQUENCE [LARGE SCALE GENOMIC DNA]</scope>
    <source>
        <strain evidence="2">HO1-1</strain>
    </source>
</reference>
<evidence type="ECO:0000313" key="2">
    <source>
        <dbReference type="Proteomes" id="UP000247586"/>
    </source>
</evidence>
<dbReference type="Pfam" id="PF02566">
    <property type="entry name" value="OsmC"/>
    <property type="match status" value="1"/>
</dbReference>
<dbReference type="SUPFAM" id="SSF82784">
    <property type="entry name" value="OsmC-like"/>
    <property type="match status" value="1"/>
</dbReference>
<gene>
    <name evidence="1" type="ORF">DFR87_02470</name>
</gene>
<organism evidence="1 2">
    <name type="scientific">Metallosphaera hakonensis JCM 8857 = DSM 7519</name>
    <dbReference type="NCBI Taxonomy" id="1293036"/>
    <lineage>
        <taxon>Archaea</taxon>
        <taxon>Thermoproteota</taxon>
        <taxon>Thermoprotei</taxon>
        <taxon>Sulfolobales</taxon>
        <taxon>Sulfolobaceae</taxon>
        <taxon>Metallosphaera</taxon>
    </lineage>
</organism>
<keyword evidence="2" id="KW-1185">Reference proteome</keyword>
<proteinExistence type="predicted"/>
<reference evidence="1 2" key="1">
    <citation type="submission" date="2018-05" db="EMBL/GenBank/DDBJ databases">
        <title>Complete Genome Sequences of Extremely Thermoacidophilic, Metal-Mobilizing Type-Strain Members of the Archaeal Family Sulfolobaceae: Acidianus brierleyi DSM-1651T, Acidianus sulfidivorans DSM-18786T, Metallosphaera hakonensis DSM-7519T, and Metallosphaera prunae DSM-10039T.</title>
        <authorList>
            <person name="Counts J.A."/>
            <person name="Kelly R.M."/>
        </authorList>
    </citation>
    <scope>NUCLEOTIDE SEQUENCE [LARGE SCALE GENOMIC DNA]</scope>
    <source>
        <strain evidence="1 2">HO1-1</strain>
    </source>
</reference>
<dbReference type="Proteomes" id="UP000247586">
    <property type="component" value="Chromosome"/>
</dbReference>